<organism evidence="2 3">
    <name type="scientific">Paenibacillus foliorum</name>
    <dbReference type="NCBI Taxonomy" id="2654974"/>
    <lineage>
        <taxon>Bacteria</taxon>
        <taxon>Bacillati</taxon>
        <taxon>Bacillota</taxon>
        <taxon>Bacilli</taxon>
        <taxon>Bacillales</taxon>
        <taxon>Paenibacillaceae</taxon>
        <taxon>Paenibacillus</taxon>
    </lineage>
</organism>
<dbReference type="Proteomes" id="UP000641588">
    <property type="component" value="Unassembled WGS sequence"/>
</dbReference>
<keyword evidence="3" id="KW-1185">Reference proteome</keyword>
<gene>
    <name evidence="2" type="ORF">GC093_13205</name>
</gene>
<evidence type="ECO:0000313" key="2">
    <source>
        <dbReference type="EMBL" id="NOU94166.1"/>
    </source>
</evidence>
<evidence type="ECO:0000259" key="1">
    <source>
        <dbReference type="Pfam" id="PF05175"/>
    </source>
</evidence>
<dbReference type="CDD" id="cd02440">
    <property type="entry name" value="AdoMet_MTases"/>
    <property type="match status" value="1"/>
</dbReference>
<dbReference type="RefSeq" id="WP_171652643.1">
    <property type="nucleotide sequence ID" value="NZ_WHOD01000055.1"/>
</dbReference>
<dbReference type="Gene3D" id="3.40.50.150">
    <property type="entry name" value="Vaccinia Virus protein VP39"/>
    <property type="match status" value="1"/>
</dbReference>
<dbReference type="AlphaFoldDB" id="A0A972GNS9"/>
<protein>
    <submittedName>
        <fullName evidence="2">Methyltransferase</fullName>
    </submittedName>
</protein>
<dbReference type="GO" id="GO:0008168">
    <property type="term" value="F:methyltransferase activity"/>
    <property type="evidence" value="ECO:0007669"/>
    <property type="project" value="UniProtKB-KW"/>
</dbReference>
<dbReference type="SUPFAM" id="SSF53335">
    <property type="entry name" value="S-adenosyl-L-methionine-dependent methyltransferases"/>
    <property type="match status" value="1"/>
</dbReference>
<dbReference type="Pfam" id="PF05175">
    <property type="entry name" value="MTS"/>
    <property type="match status" value="1"/>
</dbReference>
<proteinExistence type="predicted"/>
<keyword evidence="2" id="KW-0808">Transferase</keyword>
<dbReference type="GO" id="GO:0032259">
    <property type="term" value="P:methylation"/>
    <property type="evidence" value="ECO:0007669"/>
    <property type="project" value="UniProtKB-KW"/>
</dbReference>
<sequence length="196" mass="22062">MNQTSALDKMIFLYKFIRTPKTIGSVTPSSRFLAKKMVEAISWQDTCSVAELGAGTGVITQAINNAAVKGTRVLLFEKDSHLKEQLAQQYPEYSTYTEARALSSSVQQHGLEHLDCVISGLPFANFPQQLRDEIMEQVVASLKPNGLFIAFQYTLQMKKQLSRHFDIQTIQFVLLNVPPAFVYVCRKKDPKESLQS</sequence>
<dbReference type="InterPro" id="IPR029063">
    <property type="entry name" value="SAM-dependent_MTases_sf"/>
</dbReference>
<evidence type="ECO:0000313" key="3">
    <source>
        <dbReference type="Proteomes" id="UP000641588"/>
    </source>
</evidence>
<comment type="caution">
    <text evidence="2">The sequence shown here is derived from an EMBL/GenBank/DDBJ whole genome shotgun (WGS) entry which is preliminary data.</text>
</comment>
<feature type="domain" description="Methyltransferase small" evidence="1">
    <location>
        <begin position="28"/>
        <end position="166"/>
    </location>
</feature>
<dbReference type="InterPro" id="IPR007848">
    <property type="entry name" value="Small_mtfrase_dom"/>
</dbReference>
<dbReference type="EMBL" id="WHOD01000055">
    <property type="protein sequence ID" value="NOU94166.1"/>
    <property type="molecule type" value="Genomic_DNA"/>
</dbReference>
<name>A0A972GNS9_9BACL</name>
<reference evidence="2" key="1">
    <citation type="submission" date="2019-10" db="EMBL/GenBank/DDBJ databases">
        <title>Description of Paenibacillus glebae sp. nov.</title>
        <authorList>
            <person name="Carlier A."/>
            <person name="Qi S."/>
        </authorList>
    </citation>
    <scope>NUCLEOTIDE SEQUENCE</scope>
    <source>
        <strain evidence="2">LMG 31456</strain>
    </source>
</reference>
<keyword evidence="2" id="KW-0489">Methyltransferase</keyword>
<accession>A0A972GNS9</accession>